<gene>
    <name evidence="2" type="ORF">ACFFTR_32505</name>
</gene>
<keyword evidence="1" id="KW-1133">Transmembrane helix</keyword>
<feature type="transmembrane region" description="Helical" evidence="1">
    <location>
        <begin position="20"/>
        <end position="40"/>
    </location>
</feature>
<sequence>MTEIEVIGAEPVPERPRSSSSPWVIAIVLAIGAAFGYAVAASRPAPRMSIGVAAAPEASAAVAPDLTAAEKADMLHRVTAYNTVDASTVEALDVRFMTALRGNTARFDDARTYPAGEYRLQVVCLGDGQIWALFRIGEDETYVDMDCHADRVLVTQLVLPAHTGGRRTVTAITGSPLGLAVGLQVLQRR</sequence>
<dbReference type="RefSeq" id="WP_223102776.1">
    <property type="nucleotide sequence ID" value="NZ_CP061913.1"/>
</dbReference>
<dbReference type="EMBL" id="JBHMCA010000054">
    <property type="protein sequence ID" value="MFB9447839.1"/>
    <property type="molecule type" value="Genomic_DNA"/>
</dbReference>
<keyword evidence="3" id="KW-1185">Reference proteome</keyword>
<evidence type="ECO:0000313" key="3">
    <source>
        <dbReference type="Proteomes" id="UP001589608"/>
    </source>
</evidence>
<dbReference type="Proteomes" id="UP001589608">
    <property type="component" value="Unassembled WGS sequence"/>
</dbReference>
<comment type="caution">
    <text evidence="2">The sequence shown here is derived from an EMBL/GenBank/DDBJ whole genome shotgun (WGS) entry which is preliminary data.</text>
</comment>
<reference evidence="2 3" key="1">
    <citation type="submission" date="2024-09" db="EMBL/GenBank/DDBJ databases">
        <authorList>
            <person name="Sun Q."/>
            <person name="Mori K."/>
        </authorList>
    </citation>
    <scope>NUCLEOTIDE SEQUENCE [LARGE SCALE GENOMIC DNA]</scope>
    <source>
        <strain evidence="2 3">JCM 3307</strain>
    </source>
</reference>
<accession>A0ABV5MG43</accession>
<name>A0ABV5MG43_9ACTN</name>
<keyword evidence="1" id="KW-0812">Transmembrane</keyword>
<organism evidence="2 3">
    <name type="scientific">Dactylosporangium vinaceum</name>
    <dbReference type="NCBI Taxonomy" id="53362"/>
    <lineage>
        <taxon>Bacteria</taxon>
        <taxon>Bacillati</taxon>
        <taxon>Actinomycetota</taxon>
        <taxon>Actinomycetes</taxon>
        <taxon>Micromonosporales</taxon>
        <taxon>Micromonosporaceae</taxon>
        <taxon>Dactylosporangium</taxon>
    </lineage>
</organism>
<protein>
    <submittedName>
        <fullName evidence="2">Uncharacterized protein</fullName>
    </submittedName>
</protein>
<evidence type="ECO:0000313" key="2">
    <source>
        <dbReference type="EMBL" id="MFB9447839.1"/>
    </source>
</evidence>
<evidence type="ECO:0000256" key="1">
    <source>
        <dbReference type="SAM" id="Phobius"/>
    </source>
</evidence>
<proteinExistence type="predicted"/>
<keyword evidence="1" id="KW-0472">Membrane</keyword>